<dbReference type="Proteomes" id="UP000295684">
    <property type="component" value="Unassembled WGS sequence"/>
</dbReference>
<keyword evidence="5" id="KW-1185">Reference proteome</keyword>
<reference evidence="3 4" key="3">
    <citation type="submission" date="2019-03" db="EMBL/GenBank/DDBJ databases">
        <title>Genomic Encyclopedia of Type Strains, Phase IV (KMG-IV): sequencing the most valuable type-strain genomes for metagenomic binning, comparative biology and taxonomic classification.</title>
        <authorList>
            <person name="Goeker M."/>
        </authorList>
    </citation>
    <scope>NUCLEOTIDE SEQUENCE [LARGE SCALE GENOMIC DNA]</scope>
    <source>
        <strain evidence="3 4">DSM 103236</strain>
    </source>
</reference>
<evidence type="ECO:0000313" key="2">
    <source>
        <dbReference type="EMBL" id="GGE53203.1"/>
    </source>
</evidence>
<dbReference type="EMBL" id="BMJO01000003">
    <property type="protein sequence ID" value="GGE53203.1"/>
    <property type="molecule type" value="Genomic_DNA"/>
</dbReference>
<organism evidence="3 4">
    <name type="scientific">Pedobacter psychrotolerans</name>
    <dbReference type="NCBI Taxonomy" id="1843235"/>
    <lineage>
        <taxon>Bacteria</taxon>
        <taxon>Pseudomonadati</taxon>
        <taxon>Bacteroidota</taxon>
        <taxon>Sphingobacteriia</taxon>
        <taxon>Sphingobacteriales</taxon>
        <taxon>Sphingobacteriaceae</taxon>
        <taxon>Pedobacter</taxon>
    </lineage>
</organism>
<name>A0A4R2HJJ1_9SPHI</name>
<evidence type="ECO:0000313" key="5">
    <source>
        <dbReference type="Proteomes" id="UP000622648"/>
    </source>
</evidence>
<dbReference type="Proteomes" id="UP000622648">
    <property type="component" value="Unassembled WGS sequence"/>
</dbReference>
<reference evidence="5" key="2">
    <citation type="journal article" date="2019" name="Int. J. Syst. Evol. Microbiol.">
        <title>The Global Catalogue of Microorganisms (GCM) 10K type strain sequencing project: providing services to taxonomists for standard genome sequencing and annotation.</title>
        <authorList>
            <consortium name="The Broad Institute Genomics Platform"/>
            <consortium name="The Broad Institute Genome Sequencing Center for Infectious Disease"/>
            <person name="Wu L."/>
            <person name="Ma J."/>
        </authorList>
    </citation>
    <scope>NUCLEOTIDE SEQUENCE [LARGE SCALE GENOMIC DNA]</scope>
    <source>
        <strain evidence="5">CGMCC 1.15644</strain>
    </source>
</reference>
<dbReference type="Pfam" id="PF13591">
    <property type="entry name" value="MerR_2"/>
    <property type="match status" value="1"/>
</dbReference>
<reference evidence="2" key="1">
    <citation type="journal article" date="2014" name="Int. J. Syst. Evol. Microbiol.">
        <title>Complete genome of a new Firmicutes species belonging to the dominant human colonic microbiota ('Ruminococcus bicirculans') reveals two chromosomes and a selective capacity to utilize plant glucans.</title>
        <authorList>
            <consortium name="NISC Comparative Sequencing Program"/>
            <person name="Wegmann U."/>
            <person name="Louis P."/>
            <person name="Goesmann A."/>
            <person name="Henrissat B."/>
            <person name="Duncan S.H."/>
            <person name="Flint H.J."/>
        </authorList>
    </citation>
    <scope>NUCLEOTIDE SEQUENCE</scope>
    <source>
        <strain evidence="2">CGMCC 1.15644</strain>
    </source>
</reference>
<dbReference type="OrthoDB" id="1494789at2"/>
<sequence length="100" mass="11715">MMMSNNLIALHDICVYHHVEIDFIQSLEDFGLIKTTTQKKLTFLSFDELMKLERYVRLAKDLDINLEGLHAISQLLSQVETMQNEISTLKAELNHYKQFN</sequence>
<dbReference type="AlphaFoldDB" id="A0A4R2HJJ1"/>
<feature type="coiled-coil region" evidence="1">
    <location>
        <begin position="72"/>
        <end position="99"/>
    </location>
</feature>
<keyword evidence="1" id="KW-0175">Coiled coil</keyword>
<proteinExistence type="predicted"/>
<evidence type="ECO:0000313" key="3">
    <source>
        <dbReference type="EMBL" id="TCO28976.1"/>
    </source>
</evidence>
<dbReference type="EMBL" id="SLWO01000002">
    <property type="protein sequence ID" value="TCO28976.1"/>
    <property type="molecule type" value="Genomic_DNA"/>
</dbReference>
<evidence type="ECO:0000256" key="1">
    <source>
        <dbReference type="SAM" id="Coils"/>
    </source>
</evidence>
<accession>A0A4R2HJJ1</accession>
<evidence type="ECO:0000313" key="4">
    <source>
        <dbReference type="Proteomes" id="UP000295684"/>
    </source>
</evidence>
<dbReference type="Gene3D" id="1.10.1660.10">
    <property type="match status" value="1"/>
</dbReference>
<comment type="caution">
    <text evidence="3">The sequence shown here is derived from an EMBL/GenBank/DDBJ whole genome shotgun (WGS) entry which is preliminary data.</text>
</comment>
<gene>
    <name evidence="3" type="ORF">EV200_102395</name>
    <name evidence="2" type="ORF">GCM10011413_19420</name>
</gene>
<reference evidence="2" key="4">
    <citation type="submission" date="2024-05" db="EMBL/GenBank/DDBJ databases">
        <authorList>
            <person name="Sun Q."/>
            <person name="Zhou Y."/>
        </authorList>
    </citation>
    <scope>NUCLEOTIDE SEQUENCE</scope>
    <source>
        <strain evidence="2">CGMCC 1.15644</strain>
    </source>
</reference>
<protein>
    <submittedName>
        <fullName evidence="3">MerR-like DNA binding protein</fullName>
    </submittedName>
</protein>